<dbReference type="SUPFAM" id="SSF51445">
    <property type="entry name" value="(Trans)glycosidases"/>
    <property type="match status" value="1"/>
</dbReference>
<organism evidence="4 5">
    <name type="scientific">Acrobeloides nanus</name>
    <dbReference type="NCBI Taxonomy" id="290746"/>
    <lineage>
        <taxon>Eukaryota</taxon>
        <taxon>Metazoa</taxon>
        <taxon>Ecdysozoa</taxon>
        <taxon>Nematoda</taxon>
        <taxon>Chromadorea</taxon>
        <taxon>Rhabditida</taxon>
        <taxon>Tylenchina</taxon>
        <taxon>Cephalobomorpha</taxon>
        <taxon>Cephaloboidea</taxon>
        <taxon>Cephalobidae</taxon>
        <taxon>Acrobeloides</taxon>
    </lineage>
</organism>
<dbReference type="Pfam" id="PF01055">
    <property type="entry name" value="Glyco_hydro_31_2nd"/>
    <property type="match status" value="1"/>
</dbReference>
<keyword evidence="2" id="KW-0326">Glycosidase</keyword>
<proteinExistence type="inferred from homology"/>
<dbReference type="GO" id="GO:0005975">
    <property type="term" value="P:carbohydrate metabolic process"/>
    <property type="evidence" value="ECO:0007669"/>
    <property type="project" value="InterPro"/>
</dbReference>
<evidence type="ECO:0000259" key="3">
    <source>
        <dbReference type="Pfam" id="PF01055"/>
    </source>
</evidence>
<dbReference type="PANTHER" id="PTHR22762:SF133">
    <property type="entry name" value="P-TYPE DOMAIN-CONTAINING PROTEIN"/>
    <property type="match status" value="1"/>
</dbReference>
<evidence type="ECO:0000256" key="1">
    <source>
        <dbReference type="ARBA" id="ARBA00007806"/>
    </source>
</evidence>
<protein>
    <recommendedName>
        <fullName evidence="3">Glycoside hydrolase family 31 TIM barrel domain-containing protein</fullName>
    </recommendedName>
</protein>
<feature type="domain" description="Glycoside hydrolase family 31 TIM barrel" evidence="3">
    <location>
        <begin position="4"/>
        <end position="58"/>
    </location>
</feature>
<keyword evidence="4" id="KW-1185">Reference proteome</keyword>
<reference evidence="5" key="1">
    <citation type="submission" date="2022-11" db="UniProtKB">
        <authorList>
            <consortium name="WormBaseParasite"/>
        </authorList>
    </citation>
    <scope>IDENTIFICATION</scope>
</reference>
<accession>A0A914EEM8</accession>
<keyword evidence="2" id="KW-0378">Hydrolase</keyword>
<name>A0A914EEM8_9BILA</name>
<dbReference type="InterPro" id="IPR017853">
    <property type="entry name" value="GH"/>
</dbReference>
<dbReference type="InterPro" id="IPR000322">
    <property type="entry name" value="Glyco_hydro_31_TIM"/>
</dbReference>
<evidence type="ECO:0000256" key="2">
    <source>
        <dbReference type="RuleBase" id="RU361185"/>
    </source>
</evidence>
<dbReference type="Proteomes" id="UP000887540">
    <property type="component" value="Unplaced"/>
</dbReference>
<dbReference type="PROSITE" id="PS00129">
    <property type="entry name" value="GLYCOSYL_HYDROL_F31_1"/>
    <property type="match status" value="1"/>
</dbReference>
<comment type="similarity">
    <text evidence="1 2">Belongs to the glycosyl hydrolase 31 family.</text>
</comment>
<dbReference type="GO" id="GO:0004558">
    <property type="term" value="F:alpha-1,4-glucosidase activity"/>
    <property type="evidence" value="ECO:0007669"/>
    <property type="project" value="TreeGrafter"/>
</dbReference>
<evidence type="ECO:0000313" key="5">
    <source>
        <dbReference type="WBParaSite" id="ACRNAN_scaffold732.g14854.t1"/>
    </source>
</evidence>
<evidence type="ECO:0000313" key="4">
    <source>
        <dbReference type="Proteomes" id="UP000887540"/>
    </source>
</evidence>
<dbReference type="Gene3D" id="3.20.20.80">
    <property type="entry name" value="Glycosidases"/>
    <property type="match status" value="1"/>
</dbReference>
<dbReference type="WBParaSite" id="ACRNAN_scaffold732.g14854.t1">
    <property type="protein sequence ID" value="ACRNAN_scaffold732.g14854.t1"/>
    <property type="gene ID" value="ACRNAN_scaffold732.g14854"/>
</dbReference>
<dbReference type="PANTHER" id="PTHR22762">
    <property type="entry name" value="ALPHA-GLUCOSIDASE"/>
    <property type="match status" value="1"/>
</dbReference>
<dbReference type="AlphaFoldDB" id="A0A914EEM8"/>
<dbReference type="InterPro" id="IPR030458">
    <property type="entry name" value="Glyco_hydro_31_AS"/>
</dbReference>
<sequence length="107" mass="12639">MLGHVWPPKHVAFPDFLDPTGQTTQWWVEEFAKFRQLVNFDGIWIDMNEPSNFETSYYNETFLKTLDIEPLKCPLFGNDSEYDNPPYWTRAAYQFGNGVSFGNYERI</sequence>